<keyword evidence="10" id="KW-0443">Lipid metabolism</keyword>
<evidence type="ECO:0000256" key="8">
    <source>
        <dbReference type="ARBA" id="ARBA00022989"/>
    </source>
</evidence>
<evidence type="ECO:0000256" key="1">
    <source>
        <dbReference type="ARBA" id="ARBA00004477"/>
    </source>
</evidence>
<dbReference type="PANTHER" id="PTHR10556">
    <property type="entry name" value="3-OXO-5-ALPHA-STEROID 4-DEHYDROGENASE"/>
    <property type="match status" value="1"/>
</dbReference>
<accession>A0A940DSA5</accession>
<evidence type="ECO:0000259" key="18">
    <source>
        <dbReference type="Pfam" id="PF02544"/>
    </source>
</evidence>
<dbReference type="Proteomes" id="UP000771749">
    <property type="component" value="Unassembled WGS sequence"/>
</dbReference>
<evidence type="ECO:0000256" key="5">
    <source>
        <dbReference type="ARBA" id="ARBA00022824"/>
    </source>
</evidence>
<evidence type="ECO:0000256" key="12">
    <source>
        <dbReference type="ARBA" id="ARBA00037789"/>
    </source>
</evidence>
<dbReference type="GO" id="GO:0016020">
    <property type="term" value="C:membrane"/>
    <property type="evidence" value="ECO:0007669"/>
    <property type="project" value="InterPro"/>
</dbReference>
<keyword evidence="11 17" id="KW-0472">Membrane</keyword>
<comment type="subcellular location">
    <subcellularLocation>
        <location evidence="1">Endoplasmic reticulum membrane</location>
        <topology evidence="1">Multi-pass membrane protein</topology>
    </subcellularLocation>
    <subcellularLocation>
        <location evidence="2">Microsome membrane</location>
    </subcellularLocation>
</comment>
<comment type="catalytic activity">
    <reaction evidence="16">
        <text>androst-4-ene-3,17-dione + NADPH + H(+) = 5alpha-androstan-3,17-dione + NADP(+)</text>
        <dbReference type="Rhea" id="RHEA:50816"/>
        <dbReference type="ChEBI" id="CHEBI:15378"/>
        <dbReference type="ChEBI" id="CHEBI:15994"/>
        <dbReference type="ChEBI" id="CHEBI:16422"/>
        <dbReference type="ChEBI" id="CHEBI:57783"/>
        <dbReference type="ChEBI" id="CHEBI:58349"/>
    </reaction>
    <physiologicalReaction direction="left-to-right" evidence="16">
        <dbReference type="Rhea" id="RHEA:50817"/>
    </physiologicalReaction>
</comment>
<proteinExistence type="predicted"/>
<protein>
    <recommendedName>
        <fullName evidence="13">3-oxo-5-alpha-steroid 4-dehydrogenase 1</fullName>
    </recommendedName>
    <alternativeName>
        <fullName evidence="14">SR type 1</fullName>
    </alternativeName>
    <alternativeName>
        <fullName evidence="15">Steroid 5-alpha-reductase 1</fullName>
    </alternativeName>
</protein>
<organism evidence="19 20">
    <name type="scientific">Candidatus Cryptobacteroides gallistercoris</name>
    <dbReference type="NCBI Taxonomy" id="2840765"/>
    <lineage>
        <taxon>Bacteria</taxon>
        <taxon>Pseudomonadati</taxon>
        <taxon>Bacteroidota</taxon>
        <taxon>Bacteroidia</taxon>
        <taxon>Bacteroidales</taxon>
        <taxon>Candidatus Cryptobacteroides</taxon>
    </lineage>
</organism>
<dbReference type="PIRSF" id="PIRSF015596">
    <property type="entry name" value="5_alpha-SR2"/>
    <property type="match status" value="1"/>
</dbReference>
<evidence type="ECO:0000256" key="15">
    <source>
        <dbReference type="ARBA" id="ARBA00042579"/>
    </source>
</evidence>
<evidence type="ECO:0000256" key="14">
    <source>
        <dbReference type="ARBA" id="ARBA00041664"/>
    </source>
</evidence>
<evidence type="ECO:0000256" key="6">
    <source>
        <dbReference type="ARBA" id="ARBA00022848"/>
    </source>
</evidence>
<dbReference type="InterPro" id="IPR016636">
    <property type="entry name" value="3-oxo-5-alpha-steroid_4-DH"/>
</dbReference>
<feature type="transmembrane region" description="Helical" evidence="17">
    <location>
        <begin position="145"/>
        <end position="166"/>
    </location>
</feature>
<keyword evidence="9" id="KW-0560">Oxidoreductase</keyword>
<dbReference type="InterPro" id="IPR039357">
    <property type="entry name" value="SRD5A/TECR"/>
</dbReference>
<keyword evidence="5" id="KW-0256">Endoplasmic reticulum</keyword>
<dbReference type="PROSITE" id="PS50244">
    <property type="entry name" value="S5A_REDUCTASE"/>
    <property type="match status" value="1"/>
</dbReference>
<evidence type="ECO:0000313" key="19">
    <source>
        <dbReference type="EMBL" id="MBO8454682.1"/>
    </source>
</evidence>
<reference evidence="19" key="1">
    <citation type="submission" date="2020-10" db="EMBL/GenBank/DDBJ databases">
        <authorList>
            <person name="Gilroy R."/>
        </authorList>
    </citation>
    <scope>NUCLEOTIDE SEQUENCE</scope>
    <source>
        <strain evidence="19">F1-3629</strain>
    </source>
</reference>
<reference evidence="19" key="2">
    <citation type="journal article" date="2021" name="PeerJ">
        <title>Extensive microbial diversity within the chicken gut microbiome revealed by metagenomics and culture.</title>
        <authorList>
            <person name="Gilroy R."/>
            <person name="Ravi A."/>
            <person name="Getino M."/>
            <person name="Pursley I."/>
            <person name="Horton D.L."/>
            <person name="Alikhan N.F."/>
            <person name="Baker D."/>
            <person name="Gharbi K."/>
            <person name="Hall N."/>
            <person name="Watson M."/>
            <person name="Adriaenssens E.M."/>
            <person name="Foster-Nyarko E."/>
            <person name="Jarju S."/>
            <person name="Secka A."/>
            <person name="Antonio M."/>
            <person name="Oren A."/>
            <person name="Chaudhuri R.R."/>
            <person name="La Ragione R."/>
            <person name="Hildebrand F."/>
            <person name="Pallen M.J."/>
        </authorList>
    </citation>
    <scope>NUCLEOTIDE SEQUENCE</scope>
    <source>
        <strain evidence="19">F1-3629</strain>
    </source>
</reference>
<dbReference type="AlphaFoldDB" id="A0A940DSA5"/>
<evidence type="ECO:0000256" key="2">
    <source>
        <dbReference type="ARBA" id="ARBA00004524"/>
    </source>
</evidence>
<sequence>MNMETYYLLMGIMALLAIVVFVALFFFKAGYGYLGGGKWGPKINNRTGWIIMECPAFLLMLMYTARYAMSGADTGNSSLVLYIMAGLFLVHYFQRSFIFPLLIRGKGTMPVAIIAMGFLFNSMNSYFIGEWLFRFAPAGKYAAEWLASPQFIIGTLLFLAGMLINLDSDHVIRNLRKPGDTRHYIPRKGLYRYVTSANYFGELTEWIGYAILTWSPAGLLFAVWTFANLAPRAKALTARYEEEFGDEYKELHKKHLIPFIW</sequence>
<evidence type="ECO:0000256" key="3">
    <source>
        <dbReference type="ARBA" id="ARBA00022692"/>
    </source>
</evidence>
<dbReference type="GO" id="GO:0030154">
    <property type="term" value="P:cell differentiation"/>
    <property type="evidence" value="ECO:0007669"/>
    <property type="project" value="UniProtKB-KW"/>
</dbReference>
<dbReference type="Gene3D" id="1.20.120.1630">
    <property type="match status" value="1"/>
</dbReference>
<feature type="transmembrane region" description="Helical" evidence="17">
    <location>
        <begin position="206"/>
        <end position="230"/>
    </location>
</feature>
<keyword evidence="6" id="KW-0492">Microsome</keyword>
<feature type="domain" description="3-oxo-5-alpha-steroid 4-dehydrogenase C-terminal" evidence="18">
    <location>
        <begin position="108"/>
        <end position="261"/>
    </location>
</feature>
<evidence type="ECO:0000256" key="7">
    <source>
        <dbReference type="ARBA" id="ARBA00022857"/>
    </source>
</evidence>
<dbReference type="Pfam" id="PF02544">
    <property type="entry name" value="Steroid_dh"/>
    <property type="match status" value="1"/>
</dbReference>
<dbReference type="PANTHER" id="PTHR10556:SF57">
    <property type="entry name" value="3-OXO-5-ALPHA-STEROID 4-DEHYDROGENASE 1"/>
    <property type="match status" value="1"/>
</dbReference>
<evidence type="ECO:0000256" key="4">
    <source>
        <dbReference type="ARBA" id="ARBA00022782"/>
    </source>
</evidence>
<comment type="caution">
    <text evidence="19">The sequence shown here is derived from an EMBL/GenBank/DDBJ whole genome shotgun (WGS) entry which is preliminary data.</text>
</comment>
<evidence type="ECO:0000256" key="9">
    <source>
        <dbReference type="ARBA" id="ARBA00023002"/>
    </source>
</evidence>
<feature type="transmembrane region" description="Helical" evidence="17">
    <location>
        <begin position="109"/>
        <end position="133"/>
    </location>
</feature>
<keyword evidence="7" id="KW-0521">NADP</keyword>
<keyword evidence="8 17" id="KW-1133">Transmembrane helix</keyword>
<feature type="transmembrane region" description="Helical" evidence="17">
    <location>
        <begin position="7"/>
        <end position="27"/>
    </location>
</feature>
<evidence type="ECO:0000256" key="10">
    <source>
        <dbReference type="ARBA" id="ARBA00023098"/>
    </source>
</evidence>
<dbReference type="InterPro" id="IPR001104">
    <property type="entry name" value="3-oxo-5_a-steroid_4-DH_C"/>
</dbReference>
<dbReference type="FunFam" id="1.20.120.1630:FF:000014">
    <property type="entry name" value="Steroid 5-alpha reductase, putative"/>
    <property type="match status" value="1"/>
</dbReference>
<dbReference type="EMBL" id="JADIMJ010000124">
    <property type="protein sequence ID" value="MBO8454682.1"/>
    <property type="molecule type" value="Genomic_DNA"/>
</dbReference>
<evidence type="ECO:0000256" key="16">
    <source>
        <dbReference type="ARBA" id="ARBA00049166"/>
    </source>
</evidence>
<keyword evidence="4" id="KW-0221">Differentiation</keyword>
<evidence type="ECO:0000256" key="11">
    <source>
        <dbReference type="ARBA" id="ARBA00023136"/>
    </source>
</evidence>
<feature type="transmembrane region" description="Helical" evidence="17">
    <location>
        <begin position="47"/>
        <end position="67"/>
    </location>
</feature>
<keyword evidence="3 17" id="KW-0812">Transmembrane</keyword>
<name>A0A940DSA5_9BACT</name>
<evidence type="ECO:0000256" key="17">
    <source>
        <dbReference type="SAM" id="Phobius"/>
    </source>
</evidence>
<evidence type="ECO:0000313" key="20">
    <source>
        <dbReference type="Proteomes" id="UP000771749"/>
    </source>
</evidence>
<feature type="transmembrane region" description="Helical" evidence="17">
    <location>
        <begin position="79"/>
        <end position="103"/>
    </location>
</feature>
<gene>
    <name evidence="19" type="ORF">IAC07_08190</name>
</gene>
<dbReference type="GO" id="GO:0006694">
    <property type="term" value="P:steroid biosynthetic process"/>
    <property type="evidence" value="ECO:0007669"/>
    <property type="project" value="TreeGrafter"/>
</dbReference>
<comment type="function">
    <text evidence="12">Converts testosterone into 5-alpha-dihydrotestosterone and progesterone or corticosterone into their corresponding 5-alpha-3-oxosteroids. It plays a central role in sexual differentiation and androgen physiology.</text>
</comment>
<evidence type="ECO:0000256" key="13">
    <source>
        <dbReference type="ARBA" id="ARBA00039428"/>
    </source>
</evidence>
<dbReference type="GO" id="GO:0003865">
    <property type="term" value="F:3-oxo-5-alpha-steroid 4-dehydrogenase activity"/>
    <property type="evidence" value="ECO:0007669"/>
    <property type="project" value="InterPro"/>
</dbReference>